<dbReference type="Pfam" id="PF07726">
    <property type="entry name" value="AAA_3"/>
    <property type="match status" value="1"/>
</dbReference>
<dbReference type="KEGG" id="ssai:N0B31_17620"/>
<feature type="region of interest" description="Disordered" evidence="3">
    <location>
        <begin position="1"/>
        <end position="21"/>
    </location>
</feature>
<dbReference type="InterPro" id="IPR027417">
    <property type="entry name" value="P-loop_NTPase"/>
</dbReference>
<sequence length="328" mass="35652">MTDANSTSEAAASPDDETDLDALSVDEAGRIARRVVENTEEVIVGHHDAIEHLICALLGRGHVLLEDVPGVGKTMLARSIAQSLECQFKRVQFTPDLLPADITGTNVYNQETREFEFRPGPVFGNVVLGDEINRAPPKTQAALLEAMEEETVTVDGTTHRVPDPFFVVATQNSVERDRTYELPAAELDRFQMKLELGYPNAEEESRVLANVVGDHPIDTLEPVATVADLRAARRTTASVTVEEPVRDYVTALANYTRERAQLGVSPRGSISLLRAAQARAVLDGRDFVLPDDVQAEALTVLPHRVRTAAGAQSARELVDAALTSVDVP</sequence>
<evidence type="ECO:0000256" key="2">
    <source>
        <dbReference type="ARBA" id="ARBA00022840"/>
    </source>
</evidence>
<feature type="domain" description="ChlI/MoxR AAA lid" evidence="5">
    <location>
        <begin position="255"/>
        <end position="313"/>
    </location>
</feature>
<dbReference type="SUPFAM" id="SSF52540">
    <property type="entry name" value="P-loop containing nucleoside triphosphate hydrolases"/>
    <property type="match status" value="1"/>
</dbReference>
<evidence type="ECO:0000259" key="4">
    <source>
        <dbReference type="Pfam" id="PF07726"/>
    </source>
</evidence>
<dbReference type="PANTHER" id="PTHR42759:SF5">
    <property type="entry name" value="METHANOL DEHYDROGENASE REGULATOR"/>
    <property type="match status" value="1"/>
</dbReference>
<dbReference type="GO" id="GO:0005524">
    <property type="term" value="F:ATP binding"/>
    <property type="evidence" value="ECO:0007669"/>
    <property type="project" value="UniProtKB-KW"/>
</dbReference>
<proteinExistence type="predicted"/>
<dbReference type="AlphaFoldDB" id="A0A9E7R1S9"/>
<keyword evidence="2" id="KW-0067">ATP-binding</keyword>
<dbReference type="Gene3D" id="3.40.50.300">
    <property type="entry name" value="P-loop containing nucleotide triphosphate hydrolases"/>
    <property type="match status" value="1"/>
</dbReference>
<dbReference type="InterPro" id="IPR041628">
    <property type="entry name" value="ChlI/MoxR_AAA_lid"/>
</dbReference>
<dbReference type="Proteomes" id="UP001057580">
    <property type="component" value="Chromosome"/>
</dbReference>
<accession>A0A9E7R1S9</accession>
<dbReference type="Gene3D" id="1.10.8.80">
    <property type="entry name" value="Magnesium chelatase subunit I, C-Terminal domain"/>
    <property type="match status" value="1"/>
</dbReference>
<dbReference type="EMBL" id="CP104003">
    <property type="protein sequence ID" value="UWM53932.1"/>
    <property type="molecule type" value="Genomic_DNA"/>
</dbReference>
<evidence type="ECO:0000313" key="7">
    <source>
        <dbReference type="Proteomes" id="UP001057580"/>
    </source>
</evidence>
<dbReference type="GO" id="GO:0016887">
    <property type="term" value="F:ATP hydrolysis activity"/>
    <property type="evidence" value="ECO:0007669"/>
    <property type="project" value="InterPro"/>
</dbReference>
<name>A0A9E7R1S9_9EURY</name>
<dbReference type="FunFam" id="3.40.50.300:FF:000640">
    <property type="entry name" value="MoxR family ATPase"/>
    <property type="match status" value="1"/>
</dbReference>
<reference evidence="6" key="1">
    <citation type="submission" date="2022-09" db="EMBL/GenBank/DDBJ databases">
        <title>Diverse halophilic archaea isolated from saline environments.</title>
        <authorList>
            <person name="Cui H.-L."/>
        </authorList>
    </citation>
    <scope>NUCLEOTIDE SEQUENCE</scope>
    <source>
        <strain evidence="6">ZS-35-S2</strain>
    </source>
</reference>
<evidence type="ECO:0000256" key="1">
    <source>
        <dbReference type="ARBA" id="ARBA00022741"/>
    </source>
</evidence>
<dbReference type="InterPro" id="IPR011703">
    <property type="entry name" value="ATPase_AAA-3"/>
</dbReference>
<feature type="compositionally biased region" description="Polar residues" evidence="3">
    <location>
        <begin position="1"/>
        <end position="10"/>
    </location>
</feature>
<evidence type="ECO:0000313" key="6">
    <source>
        <dbReference type="EMBL" id="UWM53932.1"/>
    </source>
</evidence>
<keyword evidence="1" id="KW-0547">Nucleotide-binding</keyword>
<feature type="domain" description="ATPase AAA-3" evidence="4">
    <location>
        <begin position="62"/>
        <end position="192"/>
    </location>
</feature>
<dbReference type="CDD" id="cd00009">
    <property type="entry name" value="AAA"/>
    <property type="match status" value="1"/>
</dbReference>
<keyword evidence="7" id="KW-1185">Reference proteome</keyword>
<dbReference type="Pfam" id="PF17863">
    <property type="entry name" value="AAA_lid_2"/>
    <property type="match status" value="1"/>
</dbReference>
<gene>
    <name evidence="6" type="ORF">N0B31_17620</name>
</gene>
<dbReference type="PANTHER" id="PTHR42759">
    <property type="entry name" value="MOXR FAMILY PROTEIN"/>
    <property type="match status" value="1"/>
</dbReference>
<dbReference type="PIRSF" id="PIRSF002849">
    <property type="entry name" value="AAA_ATPase_chaperone_MoxR_prd"/>
    <property type="match status" value="1"/>
</dbReference>
<protein>
    <submittedName>
        <fullName evidence="6">MoxR family ATPase</fullName>
    </submittedName>
</protein>
<dbReference type="InterPro" id="IPR050764">
    <property type="entry name" value="CbbQ/NirQ/NorQ/GpvN"/>
</dbReference>
<dbReference type="RefSeq" id="WP_260592926.1">
    <property type="nucleotide sequence ID" value="NZ_CP104003.1"/>
</dbReference>
<evidence type="ECO:0000259" key="5">
    <source>
        <dbReference type="Pfam" id="PF17863"/>
    </source>
</evidence>
<organism evidence="6 7">
    <name type="scientific">Salinirubellus salinus</name>
    <dbReference type="NCBI Taxonomy" id="1364945"/>
    <lineage>
        <taxon>Archaea</taxon>
        <taxon>Methanobacteriati</taxon>
        <taxon>Methanobacteriota</taxon>
        <taxon>Stenosarchaea group</taxon>
        <taxon>Halobacteria</taxon>
        <taxon>Halobacteriales</taxon>
        <taxon>Natronomonadaceae</taxon>
        <taxon>Salinirubellus</taxon>
    </lineage>
</organism>
<evidence type="ECO:0000256" key="3">
    <source>
        <dbReference type="SAM" id="MobiDB-lite"/>
    </source>
</evidence>
<dbReference type="GeneID" id="74944280"/>